<accession>A0A8R1V1U3</accession>
<dbReference type="AlphaFoldDB" id="A0A2A6BKL6"/>
<keyword evidence="3" id="KW-1185">Reference proteome</keyword>
<evidence type="ECO:0000313" key="3">
    <source>
        <dbReference type="Proteomes" id="UP000005239"/>
    </source>
</evidence>
<accession>A0A2A6BKL6</accession>
<gene>
    <name evidence="2" type="primary">WBGene00282432</name>
</gene>
<organism evidence="2 3">
    <name type="scientific">Pristionchus pacificus</name>
    <name type="common">Parasitic nematode worm</name>
    <dbReference type="NCBI Taxonomy" id="54126"/>
    <lineage>
        <taxon>Eukaryota</taxon>
        <taxon>Metazoa</taxon>
        <taxon>Ecdysozoa</taxon>
        <taxon>Nematoda</taxon>
        <taxon>Chromadorea</taxon>
        <taxon>Rhabditida</taxon>
        <taxon>Rhabditina</taxon>
        <taxon>Diplogasteromorpha</taxon>
        <taxon>Diplogasteroidea</taxon>
        <taxon>Neodiplogasteridae</taxon>
        <taxon>Pristionchus</taxon>
    </lineage>
</organism>
<evidence type="ECO:0000313" key="2">
    <source>
        <dbReference type="EnsemblMetazoa" id="PPA44063.1"/>
    </source>
</evidence>
<proteinExistence type="predicted"/>
<dbReference type="EnsemblMetazoa" id="PPA44063.1">
    <property type="protein sequence ID" value="PPA44063.1"/>
    <property type="gene ID" value="WBGene00282432"/>
</dbReference>
<name>A0A2A6BKL6_PRIPA</name>
<feature type="compositionally biased region" description="Basic and acidic residues" evidence="1">
    <location>
        <begin position="62"/>
        <end position="76"/>
    </location>
</feature>
<feature type="region of interest" description="Disordered" evidence="1">
    <location>
        <begin position="46"/>
        <end position="76"/>
    </location>
</feature>
<dbReference type="Proteomes" id="UP000005239">
    <property type="component" value="Unassembled WGS sequence"/>
</dbReference>
<sequence length="150" mass="16798">MWFWCGDRCDVQGESGYEQHQNHQKPSTCFPPLLQTVAKYQEGRKINKPRGKPAKINFPPAERTERQRDRGKMRELEKNAHHSTGFGMTDVTSYILKSLKGRTLASKMEGCTQKGAAERSGMTSGTIPFACVLLIENGLTKPADTIAREV</sequence>
<reference evidence="3" key="1">
    <citation type="journal article" date="2008" name="Nat. Genet.">
        <title>The Pristionchus pacificus genome provides a unique perspective on nematode lifestyle and parasitism.</title>
        <authorList>
            <person name="Dieterich C."/>
            <person name="Clifton S.W."/>
            <person name="Schuster L.N."/>
            <person name="Chinwalla A."/>
            <person name="Delehaunty K."/>
            <person name="Dinkelacker I."/>
            <person name="Fulton L."/>
            <person name="Fulton R."/>
            <person name="Godfrey J."/>
            <person name="Minx P."/>
            <person name="Mitreva M."/>
            <person name="Roeseler W."/>
            <person name="Tian H."/>
            <person name="Witte H."/>
            <person name="Yang S.P."/>
            <person name="Wilson R.K."/>
            <person name="Sommer R.J."/>
        </authorList>
    </citation>
    <scope>NUCLEOTIDE SEQUENCE [LARGE SCALE GENOMIC DNA]</scope>
    <source>
        <strain evidence="3">PS312</strain>
    </source>
</reference>
<reference evidence="2" key="2">
    <citation type="submission" date="2022-06" db="UniProtKB">
        <authorList>
            <consortium name="EnsemblMetazoa"/>
        </authorList>
    </citation>
    <scope>IDENTIFICATION</scope>
    <source>
        <strain evidence="2">PS312</strain>
    </source>
</reference>
<evidence type="ECO:0000256" key="1">
    <source>
        <dbReference type="SAM" id="MobiDB-lite"/>
    </source>
</evidence>
<protein>
    <submittedName>
        <fullName evidence="2">Uncharacterized protein</fullName>
    </submittedName>
</protein>